<dbReference type="EMBL" id="MUKV01000006">
    <property type="protein sequence ID" value="OQS41986.1"/>
    <property type="molecule type" value="Genomic_DNA"/>
</dbReference>
<dbReference type="Pfam" id="PF04536">
    <property type="entry name" value="TPM_phosphatase"/>
    <property type="match status" value="1"/>
</dbReference>
<accession>A0A1W0D4S4</accession>
<dbReference type="RefSeq" id="WP_081555045.1">
    <property type="nucleotide sequence ID" value="NZ_CP109905.1"/>
</dbReference>
<dbReference type="InterPro" id="IPR007621">
    <property type="entry name" value="TPM_dom"/>
</dbReference>
<dbReference type="AlphaFoldDB" id="A0A1W0D4S4"/>
<feature type="domain" description="TPM" evidence="1">
    <location>
        <begin position="25"/>
        <end position="144"/>
    </location>
</feature>
<dbReference type="PANTHER" id="PTHR30373">
    <property type="entry name" value="UPF0603 PROTEIN YGCG"/>
    <property type="match status" value="1"/>
</dbReference>
<evidence type="ECO:0000313" key="3">
    <source>
        <dbReference type="Proteomes" id="UP000192721"/>
    </source>
</evidence>
<protein>
    <recommendedName>
        <fullName evidence="1">TPM domain-containing protein</fullName>
    </recommendedName>
</protein>
<comment type="caution">
    <text evidence="2">The sequence shown here is derived from an EMBL/GenBank/DDBJ whole genome shotgun (WGS) entry which is preliminary data.</text>
</comment>
<sequence>MWKSWSRALRHLASTGWLARRRFPASELARLQQGIAASEREHAGQLRFVVESALDWRDAWRGMSARERALEWFGLLRVWDTEENTGVLVYVLLAERRIEIIADRGIDRRVPPQAWEDICAEVSRAMAERQRVAGLEAGLRRIHALLIEHAPRRHGPGVNELPDEVIVR</sequence>
<proteinExistence type="predicted"/>
<gene>
    <name evidence="2" type="ORF">B0T45_07055</name>
</gene>
<organism evidence="2 3">
    <name type="scientific">Chromobacterium haemolyticum</name>
    <dbReference type="NCBI Taxonomy" id="394935"/>
    <lineage>
        <taxon>Bacteria</taxon>
        <taxon>Pseudomonadati</taxon>
        <taxon>Pseudomonadota</taxon>
        <taxon>Betaproteobacteria</taxon>
        <taxon>Neisseriales</taxon>
        <taxon>Chromobacteriaceae</taxon>
        <taxon>Chromobacterium</taxon>
    </lineage>
</organism>
<dbReference type="PANTHER" id="PTHR30373:SF8">
    <property type="entry name" value="BLL7265 PROTEIN"/>
    <property type="match status" value="1"/>
</dbReference>
<dbReference type="Proteomes" id="UP000192721">
    <property type="component" value="Unassembled WGS sequence"/>
</dbReference>
<evidence type="ECO:0000313" key="2">
    <source>
        <dbReference type="EMBL" id="OQS41986.1"/>
    </source>
</evidence>
<name>A0A1W0D4S4_9NEIS</name>
<dbReference type="Gene3D" id="3.10.310.50">
    <property type="match status" value="1"/>
</dbReference>
<evidence type="ECO:0000259" key="1">
    <source>
        <dbReference type="Pfam" id="PF04536"/>
    </source>
</evidence>
<reference evidence="2 3" key="1">
    <citation type="submission" date="2017-02" db="EMBL/GenBank/DDBJ databases">
        <title>Chromobacterium haemolyticum H5244.</title>
        <authorList>
            <person name="Gulvik C.A."/>
        </authorList>
    </citation>
    <scope>NUCLEOTIDE SEQUENCE [LARGE SCALE GENOMIC DNA]</scope>
    <source>
        <strain evidence="2 3">H5244</strain>
    </source>
</reference>